<comment type="caution">
    <text evidence="6">The sequence shown here is derived from an EMBL/GenBank/DDBJ whole genome shotgun (WGS) entry which is preliminary data.</text>
</comment>
<dbReference type="InterPro" id="IPR013324">
    <property type="entry name" value="RNA_pol_sigma_r3/r4-like"/>
</dbReference>
<dbReference type="Pfam" id="PF08281">
    <property type="entry name" value="Sigma70_r4_2"/>
    <property type="match status" value="1"/>
</dbReference>
<keyword evidence="2" id="KW-0805">Transcription regulation</keyword>
<dbReference type="InterPro" id="IPR014284">
    <property type="entry name" value="RNA_pol_sigma-70_dom"/>
</dbReference>
<dbReference type="PANTHER" id="PTHR43133">
    <property type="entry name" value="RNA POLYMERASE ECF-TYPE SIGMA FACTO"/>
    <property type="match status" value="1"/>
</dbReference>
<dbReference type="InterPro" id="IPR013249">
    <property type="entry name" value="RNA_pol_sigma70_r4_t2"/>
</dbReference>
<evidence type="ECO:0000259" key="5">
    <source>
        <dbReference type="Pfam" id="PF08281"/>
    </source>
</evidence>
<protein>
    <submittedName>
        <fullName evidence="6">Sigma-70 family RNA polymerase sigma factor</fullName>
    </submittedName>
</protein>
<evidence type="ECO:0000256" key="2">
    <source>
        <dbReference type="ARBA" id="ARBA00023015"/>
    </source>
</evidence>
<reference evidence="6 7" key="1">
    <citation type="journal article" date="2015" name="Int. J. Syst. Evol. Microbiol.">
        <title>Mariniphaga sediminis sp. nov., isolated from coastal sediment.</title>
        <authorList>
            <person name="Wang F.Q."/>
            <person name="Shen Q.Y."/>
            <person name="Chen G.J."/>
            <person name="Du Z.J."/>
        </authorList>
    </citation>
    <scope>NUCLEOTIDE SEQUENCE [LARGE SCALE GENOMIC DNA]</scope>
    <source>
        <strain evidence="6 7">SY21</strain>
    </source>
</reference>
<keyword evidence="7" id="KW-1185">Reference proteome</keyword>
<dbReference type="GO" id="GO:0006352">
    <property type="term" value="P:DNA-templated transcription initiation"/>
    <property type="evidence" value="ECO:0007669"/>
    <property type="project" value="InterPro"/>
</dbReference>
<keyword evidence="4" id="KW-0804">Transcription</keyword>
<evidence type="ECO:0000313" key="6">
    <source>
        <dbReference type="EMBL" id="RIH65477.1"/>
    </source>
</evidence>
<evidence type="ECO:0000313" key="7">
    <source>
        <dbReference type="Proteomes" id="UP000266441"/>
    </source>
</evidence>
<dbReference type="SUPFAM" id="SSF88946">
    <property type="entry name" value="Sigma2 domain of RNA polymerase sigma factors"/>
    <property type="match status" value="1"/>
</dbReference>
<dbReference type="EMBL" id="QWET01000006">
    <property type="protein sequence ID" value="RIH65477.1"/>
    <property type="molecule type" value="Genomic_DNA"/>
</dbReference>
<sequence>MSMSGSTKNDSYKDIWQKFIDGDREALSALYFDFFDVLLNFGMKYSSDRYLVEDCIQNIFVDLIRNKGNGKQINNIKFFLLKSIKNQILYQQRKTQKLIPVAESGTINFNITYSIEHTVISKDTEETRDRFLNMVKENLTNKQKEALYLRFNCGFEYAQISELMNISVESCRTLLYRTIKSLKEKFGNSEYSNLVFFMLMRSRNISFS</sequence>
<name>A0A399D1M7_9BACT</name>
<dbReference type="InterPro" id="IPR039425">
    <property type="entry name" value="RNA_pol_sigma-70-like"/>
</dbReference>
<evidence type="ECO:0000256" key="3">
    <source>
        <dbReference type="ARBA" id="ARBA00023082"/>
    </source>
</evidence>
<dbReference type="AlphaFoldDB" id="A0A399D1M7"/>
<proteinExistence type="inferred from homology"/>
<dbReference type="CDD" id="cd06171">
    <property type="entry name" value="Sigma70_r4"/>
    <property type="match status" value="1"/>
</dbReference>
<evidence type="ECO:0000256" key="1">
    <source>
        <dbReference type="ARBA" id="ARBA00010641"/>
    </source>
</evidence>
<dbReference type="Gene3D" id="1.10.10.10">
    <property type="entry name" value="Winged helix-like DNA-binding domain superfamily/Winged helix DNA-binding domain"/>
    <property type="match status" value="1"/>
</dbReference>
<feature type="domain" description="RNA polymerase sigma factor 70 region 4 type 2" evidence="5">
    <location>
        <begin position="137"/>
        <end position="182"/>
    </location>
</feature>
<dbReference type="NCBIfam" id="TIGR02937">
    <property type="entry name" value="sigma70-ECF"/>
    <property type="match status" value="1"/>
</dbReference>
<evidence type="ECO:0000256" key="4">
    <source>
        <dbReference type="ARBA" id="ARBA00023163"/>
    </source>
</evidence>
<dbReference type="OrthoDB" id="1121921at2"/>
<dbReference type="Gene3D" id="1.10.1740.10">
    <property type="match status" value="1"/>
</dbReference>
<comment type="similarity">
    <text evidence="1">Belongs to the sigma-70 factor family. ECF subfamily.</text>
</comment>
<dbReference type="Proteomes" id="UP000266441">
    <property type="component" value="Unassembled WGS sequence"/>
</dbReference>
<dbReference type="GO" id="GO:0003677">
    <property type="term" value="F:DNA binding"/>
    <property type="evidence" value="ECO:0007669"/>
    <property type="project" value="InterPro"/>
</dbReference>
<keyword evidence="3" id="KW-0731">Sigma factor</keyword>
<dbReference type="GO" id="GO:0016987">
    <property type="term" value="F:sigma factor activity"/>
    <property type="evidence" value="ECO:0007669"/>
    <property type="project" value="UniProtKB-KW"/>
</dbReference>
<dbReference type="SUPFAM" id="SSF88659">
    <property type="entry name" value="Sigma3 and sigma4 domains of RNA polymerase sigma factors"/>
    <property type="match status" value="1"/>
</dbReference>
<gene>
    <name evidence="6" type="ORF">D1164_10175</name>
</gene>
<dbReference type="InterPro" id="IPR036388">
    <property type="entry name" value="WH-like_DNA-bd_sf"/>
</dbReference>
<organism evidence="6 7">
    <name type="scientific">Mariniphaga sediminis</name>
    <dbReference type="NCBI Taxonomy" id="1628158"/>
    <lineage>
        <taxon>Bacteria</taxon>
        <taxon>Pseudomonadati</taxon>
        <taxon>Bacteroidota</taxon>
        <taxon>Bacteroidia</taxon>
        <taxon>Marinilabiliales</taxon>
        <taxon>Prolixibacteraceae</taxon>
        <taxon>Mariniphaga</taxon>
    </lineage>
</organism>
<dbReference type="InterPro" id="IPR013325">
    <property type="entry name" value="RNA_pol_sigma_r2"/>
</dbReference>
<accession>A0A399D1M7</accession>
<dbReference type="PANTHER" id="PTHR43133:SF46">
    <property type="entry name" value="RNA POLYMERASE SIGMA-70 FACTOR ECF SUBFAMILY"/>
    <property type="match status" value="1"/>
</dbReference>